<dbReference type="AlphaFoldDB" id="A0A1T5M7E8"/>
<dbReference type="RefSeq" id="WP_159453786.1">
    <property type="nucleotide sequence ID" value="NZ_FUZU01000003.1"/>
</dbReference>
<name>A0A1T5M7E8_9BACT</name>
<gene>
    <name evidence="1" type="ORF">SAMN05660236_4690</name>
</gene>
<protein>
    <submittedName>
        <fullName evidence="1">Uncharacterized protein</fullName>
    </submittedName>
</protein>
<proteinExistence type="predicted"/>
<evidence type="ECO:0000313" key="2">
    <source>
        <dbReference type="Proteomes" id="UP000190961"/>
    </source>
</evidence>
<keyword evidence="2" id="KW-1185">Reference proteome</keyword>
<accession>A0A1T5M7E8</accession>
<reference evidence="1 2" key="1">
    <citation type="submission" date="2017-02" db="EMBL/GenBank/DDBJ databases">
        <authorList>
            <person name="Peterson S.W."/>
        </authorList>
    </citation>
    <scope>NUCLEOTIDE SEQUENCE [LARGE SCALE GENOMIC DNA]</scope>
    <source>
        <strain evidence="1 2">DSM 25262</strain>
    </source>
</reference>
<evidence type="ECO:0000313" key="1">
    <source>
        <dbReference type="EMBL" id="SKC84161.1"/>
    </source>
</evidence>
<dbReference type="EMBL" id="FUZU01000003">
    <property type="protein sequence ID" value="SKC84161.1"/>
    <property type="molecule type" value="Genomic_DNA"/>
</dbReference>
<organism evidence="1 2">
    <name type="scientific">Ohtaekwangia koreensis</name>
    <dbReference type="NCBI Taxonomy" id="688867"/>
    <lineage>
        <taxon>Bacteria</taxon>
        <taxon>Pseudomonadati</taxon>
        <taxon>Bacteroidota</taxon>
        <taxon>Cytophagia</taxon>
        <taxon>Cytophagales</taxon>
        <taxon>Fulvivirgaceae</taxon>
        <taxon>Ohtaekwangia</taxon>
    </lineage>
</organism>
<sequence length="55" mass="6209">MNNELVAGRQYLLDGKIVVVILKPVNRSKTIYSVELPGPSIMAVERNRLQEIQQS</sequence>
<dbReference type="Proteomes" id="UP000190961">
    <property type="component" value="Unassembled WGS sequence"/>
</dbReference>